<comment type="caution">
    <text evidence="1">The sequence shown here is derived from an EMBL/GenBank/DDBJ whole genome shotgun (WGS) entry which is preliminary data.</text>
</comment>
<gene>
    <name evidence="1" type="ORF">CSOL1703_00008589</name>
</gene>
<keyword evidence="2" id="KW-1185">Reference proteome</keyword>
<reference evidence="2" key="1">
    <citation type="submission" date="2019-06" db="EMBL/GenBank/DDBJ databases">
        <authorList>
            <person name="Broberg M."/>
        </authorList>
    </citation>
    <scope>NUCLEOTIDE SEQUENCE [LARGE SCALE GENOMIC DNA]</scope>
</reference>
<name>A0A9N9ZME9_9HYPO</name>
<dbReference type="Proteomes" id="UP000775872">
    <property type="component" value="Unassembled WGS sequence"/>
</dbReference>
<evidence type="ECO:0000313" key="2">
    <source>
        <dbReference type="Proteomes" id="UP000775872"/>
    </source>
</evidence>
<dbReference type="AlphaFoldDB" id="A0A9N9ZME9"/>
<proteinExistence type="predicted"/>
<accession>A0A9N9ZME9</accession>
<evidence type="ECO:0000313" key="1">
    <source>
        <dbReference type="EMBL" id="CAH0058111.1"/>
    </source>
</evidence>
<sequence>MSHKRKPTGEKARSFNRPFLFLVLASFVFFFIGRYSATGNGQDEVQSHEHGPLKTLCYMSRNLQRHPDFFSALGLDPFSSEFLKFRQGMGTDEMVENVLMDAYVRIRMEDIRYNPDMLTATEALLDKHRMSAYLGWVKNLGAQGWKVNWEMQCAGI</sequence>
<reference evidence="1 2" key="2">
    <citation type="submission" date="2021-10" db="EMBL/GenBank/DDBJ databases">
        <authorList>
            <person name="Piombo E."/>
        </authorList>
    </citation>
    <scope>NUCLEOTIDE SEQUENCE [LARGE SCALE GENOMIC DNA]</scope>
</reference>
<dbReference type="OrthoDB" id="10425996at2759"/>
<dbReference type="EMBL" id="CABFOC020000082">
    <property type="protein sequence ID" value="CAH0058111.1"/>
    <property type="molecule type" value="Genomic_DNA"/>
</dbReference>
<organism evidence="1 2">
    <name type="scientific">Clonostachys solani</name>
    <dbReference type="NCBI Taxonomy" id="160281"/>
    <lineage>
        <taxon>Eukaryota</taxon>
        <taxon>Fungi</taxon>
        <taxon>Dikarya</taxon>
        <taxon>Ascomycota</taxon>
        <taxon>Pezizomycotina</taxon>
        <taxon>Sordariomycetes</taxon>
        <taxon>Hypocreomycetidae</taxon>
        <taxon>Hypocreales</taxon>
        <taxon>Bionectriaceae</taxon>
        <taxon>Clonostachys</taxon>
    </lineage>
</organism>
<protein>
    <submittedName>
        <fullName evidence="1">Uncharacterized protein</fullName>
    </submittedName>
</protein>